<evidence type="ECO:0000256" key="11">
    <source>
        <dbReference type="SAM" id="MobiDB-lite"/>
    </source>
</evidence>
<dbReference type="SUPFAM" id="SSF46548">
    <property type="entry name" value="alpha-helical ferredoxin"/>
    <property type="match status" value="1"/>
</dbReference>
<dbReference type="InterPro" id="IPR009051">
    <property type="entry name" value="Helical_ferredxn"/>
</dbReference>
<evidence type="ECO:0000256" key="10">
    <source>
        <dbReference type="ARBA" id="ARBA00038897"/>
    </source>
</evidence>
<evidence type="ECO:0000256" key="2">
    <source>
        <dbReference type="ARBA" id="ARBA00008000"/>
    </source>
</evidence>
<evidence type="ECO:0000259" key="12">
    <source>
        <dbReference type="PROSITE" id="PS51379"/>
    </source>
</evidence>
<feature type="region of interest" description="Disordered" evidence="11">
    <location>
        <begin position="1"/>
        <end position="35"/>
    </location>
</feature>
<dbReference type="GO" id="GO:0071949">
    <property type="term" value="F:FAD binding"/>
    <property type="evidence" value="ECO:0007669"/>
    <property type="project" value="InterPro"/>
</dbReference>
<keyword evidence="9" id="KW-0411">Iron-sulfur</keyword>
<feature type="domain" description="FAD-binding PCMH-type" evidence="13">
    <location>
        <begin position="66"/>
        <end position="294"/>
    </location>
</feature>
<dbReference type="AlphaFoldDB" id="A0AAU8K8Q4"/>
<dbReference type="Gene3D" id="3.30.43.10">
    <property type="entry name" value="Uridine Diphospho-n-acetylenolpyruvylglucosamine Reductase, domain 2"/>
    <property type="match status" value="1"/>
</dbReference>
<dbReference type="Pfam" id="PF13183">
    <property type="entry name" value="Fer4_8"/>
    <property type="match status" value="1"/>
</dbReference>
<proteinExistence type="inferred from homology"/>
<dbReference type="GO" id="GO:1903457">
    <property type="term" value="P:lactate catabolic process"/>
    <property type="evidence" value="ECO:0007669"/>
    <property type="project" value="TreeGrafter"/>
</dbReference>
<accession>A0AAU8K8Q4</accession>
<keyword evidence="6" id="KW-0809">Transit peptide</keyword>
<dbReference type="InterPro" id="IPR016166">
    <property type="entry name" value="FAD-bd_PCMH"/>
</dbReference>
<keyword evidence="4" id="KW-0479">Metal-binding</keyword>
<dbReference type="Pfam" id="PF01565">
    <property type="entry name" value="FAD_binding_4"/>
    <property type="match status" value="1"/>
</dbReference>
<dbReference type="PROSITE" id="PS51379">
    <property type="entry name" value="4FE4S_FER_2"/>
    <property type="match status" value="1"/>
</dbReference>
<evidence type="ECO:0000313" key="14">
    <source>
        <dbReference type="EMBL" id="XCN12748.1"/>
    </source>
</evidence>
<evidence type="ECO:0000256" key="8">
    <source>
        <dbReference type="ARBA" id="ARBA00023004"/>
    </source>
</evidence>
<keyword evidence="8" id="KW-0408">Iron</keyword>
<comment type="similarity">
    <text evidence="2">Belongs to the FAD-binding oxidoreductase/transferase type 4 family.</text>
</comment>
<dbReference type="GO" id="GO:0051536">
    <property type="term" value="F:iron-sulfur cluster binding"/>
    <property type="evidence" value="ECO:0007669"/>
    <property type="project" value="UniProtKB-KW"/>
</dbReference>
<organism evidence="14">
    <name type="scientific">Streptomyces sp. JL1001</name>
    <dbReference type="NCBI Taxonomy" id="3078227"/>
    <lineage>
        <taxon>Bacteria</taxon>
        <taxon>Bacillati</taxon>
        <taxon>Actinomycetota</taxon>
        <taxon>Actinomycetes</taxon>
        <taxon>Kitasatosporales</taxon>
        <taxon>Streptomycetaceae</taxon>
        <taxon>Streptomyces</taxon>
    </lineage>
</organism>
<dbReference type="PROSITE" id="PS00198">
    <property type="entry name" value="4FE4S_FER_1"/>
    <property type="match status" value="1"/>
</dbReference>
<dbReference type="PROSITE" id="PS51387">
    <property type="entry name" value="FAD_PCMH"/>
    <property type="match status" value="1"/>
</dbReference>
<evidence type="ECO:0000256" key="9">
    <source>
        <dbReference type="ARBA" id="ARBA00023014"/>
    </source>
</evidence>
<dbReference type="EC" id="1.1.2.4" evidence="10"/>
<feature type="domain" description="4Fe-4S ferredoxin-type" evidence="12">
    <location>
        <begin position="564"/>
        <end position="593"/>
    </location>
</feature>
<evidence type="ECO:0000256" key="5">
    <source>
        <dbReference type="ARBA" id="ARBA00022827"/>
    </source>
</evidence>
<dbReference type="InterPro" id="IPR016169">
    <property type="entry name" value="FAD-bd_PCMH_sub2"/>
</dbReference>
<dbReference type="InterPro" id="IPR036318">
    <property type="entry name" value="FAD-bd_PCMH-like_sf"/>
</dbReference>
<evidence type="ECO:0000256" key="6">
    <source>
        <dbReference type="ARBA" id="ARBA00022946"/>
    </source>
</evidence>
<reference evidence="14" key="1">
    <citation type="submission" date="2023-10" db="EMBL/GenBank/DDBJ databases">
        <title>Complete genome sequence of Streptomyces sp. JL1001.</title>
        <authorList>
            <person name="Jiang L."/>
        </authorList>
    </citation>
    <scope>NUCLEOTIDE SEQUENCE</scope>
    <source>
        <strain evidence="14">JL1001</strain>
    </source>
</reference>
<dbReference type="PANTHER" id="PTHR11748:SF111">
    <property type="entry name" value="D-LACTATE DEHYDROGENASE, MITOCHONDRIAL-RELATED"/>
    <property type="match status" value="1"/>
</dbReference>
<sequence length="984" mass="104657">MPLLEPDPEALRPGTAREPAPDRVTDRSAGGTPEPLRSELTALLGADKVLWKISDLVRYASDASPYRFLPRVVLVPEDLDDVSAILSYAHGKGRSVVFRAAGTSLNGQAQGEDILVDVRRHWTGVEVLDDGARARILPGTTVMRANATLARYDRLLGPDPASAIACTLGGVVANNASGMTAGTTRNSYRTLASLTFVLPSGTVVDTAHPAADEELAHAEPELCAGLLELKAEIEADAELTARIRAKYTIKNTNGYRLDAFLDGATPVQILRGLMVGSEGTFGFISEVVFDTLPLDRRVSSGLLFFPSLTAAAAAVPRFNEAGAIAVELMDGNTLRASVSVPGVPADWAALPRETTALLVEFRAADEAGQVAFERAAGAVVAGLDLVRPAASVTNAFTRDAGTIAGYWKARKAFVTAVGGSRPSGTTLITEDFAVPPARLADACAALLELQSRHGFDAAVAGHAAHGNLHFLLAFDAAKPADVSRYDAFMQEFCALVVDRFDGSLKAEHATGRNIAPFLEQEWGPRATELMWRTKQVIDPAGVLAPRIVLDRDPRAHLRGLKTIPKVEAVADPCIECGFCEPTCPSEDLTTTPRQRIVLRREMMRQTDGSPVESGLLDAYGYDAVDTCAGDSTCKLACPVGIDTGAMMKGFRHRRHTPREERIAALTAKNFRAVEVAARLAVAAADTVGDRVGDAPLQAVTRLGRKAVRPDLVPEWLPQIPGAAARKLPDTARVGASAVYYPACVNRIFAGPDDGDAGPALSLAEAVVAVSGRAGKPVWIPEDVTGTCCATIWHSKGYDAGNRIMANRIVEAAWGWTAGGALPLVVDASSCTLGIAEEVVPYLTEDNRALHRELTVVDSLVWAAEELLPHLTVFRTAGSAVLHPTCSMEHLGDVAQLRALAEACAQEVVVPDDAGCCAFAGDRGMLHKELTDSATAKEAAEVGRRPYDAYLSANRMCEIGMERATGHPYRSALIELEHATRPTLP</sequence>
<dbReference type="InterPro" id="IPR017896">
    <property type="entry name" value="4Fe4S_Fe-S-bd"/>
</dbReference>
<keyword evidence="3" id="KW-0285">Flavoprotein</keyword>
<protein>
    <recommendedName>
        <fullName evidence="10">D-lactate dehydrogenase (cytochrome)</fullName>
        <ecNumber evidence="10">1.1.2.4</ecNumber>
    </recommendedName>
</protein>
<evidence type="ECO:0000256" key="4">
    <source>
        <dbReference type="ARBA" id="ARBA00022723"/>
    </source>
</evidence>
<keyword evidence="7" id="KW-0560">Oxidoreductase</keyword>
<dbReference type="Gene3D" id="3.30.70.2740">
    <property type="match status" value="1"/>
</dbReference>
<evidence type="ECO:0000259" key="13">
    <source>
        <dbReference type="PROSITE" id="PS51387"/>
    </source>
</evidence>
<evidence type="ECO:0000256" key="3">
    <source>
        <dbReference type="ARBA" id="ARBA00022630"/>
    </source>
</evidence>
<dbReference type="InterPro" id="IPR004113">
    <property type="entry name" value="FAD-bd_oxidored_4_C"/>
</dbReference>
<dbReference type="InterPro" id="IPR017900">
    <property type="entry name" value="4Fe4S_Fe_S_CS"/>
</dbReference>
<gene>
    <name evidence="14" type="ORF">R1Y80_03445</name>
</gene>
<comment type="cofactor">
    <cofactor evidence="1">
        <name>FAD</name>
        <dbReference type="ChEBI" id="CHEBI:57692"/>
    </cofactor>
</comment>
<dbReference type="InterPro" id="IPR016167">
    <property type="entry name" value="FAD-bd_PCMH_sub1"/>
</dbReference>
<dbReference type="GO" id="GO:0004458">
    <property type="term" value="F:D-lactate dehydrogenase (cytochrome) activity"/>
    <property type="evidence" value="ECO:0007669"/>
    <property type="project" value="UniProtKB-EC"/>
</dbReference>
<dbReference type="InterPro" id="IPR006094">
    <property type="entry name" value="Oxid_FAD_bind_N"/>
</dbReference>
<name>A0AAU8K8Q4_9ACTN</name>
<dbReference type="PANTHER" id="PTHR11748">
    <property type="entry name" value="D-LACTATE DEHYDROGENASE"/>
    <property type="match status" value="1"/>
</dbReference>
<dbReference type="Pfam" id="PF02913">
    <property type="entry name" value="FAD-oxidase_C"/>
    <property type="match status" value="1"/>
</dbReference>
<dbReference type="RefSeq" id="WP_354596380.1">
    <property type="nucleotide sequence ID" value="NZ_CP136798.1"/>
</dbReference>
<dbReference type="SUPFAM" id="SSF55103">
    <property type="entry name" value="FAD-linked oxidases, C-terminal domain"/>
    <property type="match status" value="1"/>
</dbReference>
<dbReference type="Gene3D" id="1.10.1060.10">
    <property type="entry name" value="Alpha-helical ferredoxin"/>
    <property type="match status" value="1"/>
</dbReference>
<dbReference type="GO" id="GO:0008720">
    <property type="term" value="F:D-lactate dehydrogenase (NAD+) activity"/>
    <property type="evidence" value="ECO:0007669"/>
    <property type="project" value="TreeGrafter"/>
</dbReference>
<dbReference type="GO" id="GO:0046872">
    <property type="term" value="F:metal ion binding"/>
    <property type="evidence" value="ECO:0007669"/>
    <property type="project" value="UniProtKB-KW"/>
</dbReference>
<dbReference type="EMBL" id="CP136798">
    <property type="protein sequence ID" value="XCN12748.1"/>
    <property type="molecule type" value="Genomic_DNA"/>
</dbReference>
<dbReference type="InterPro" id="IPR016164">
    <property type="entry name" value="FAD-linked_Oxase-like_C"/>
</dbReference>
<evidence type="ECO:0000256" key="1">
    <source>
        <dbReference type="ARBA" id="ARBA00001974"/>
    </source>
</evidence>
<dbReference type="SUPFAM" id="SSF56176">
    <property type="entry name" value="FAD-binding/transporter-associated domain-like"/>
    <property type="match status" value="1"/>
</dbReference>
<dbReference type="Gene3D" id="3.30.465.10">
    <property type="match status" value="1"/>
</dbReference>
<keyword evidence="5" id="KW-0274">FAD</keyword>
<evidence type="ECO:0000256" key="7">
    <source>
        <dbReference type="ARBA" id="ARBA00023002"/>
    </source>
</evidence>